<gene>
    <name evidence="1" type="ORF">AXF17_01360</name>
</gene>
<sequence>MYIENKYWDNYIGDSDDSLNLIAFLEDQSSDEIEFSNILQSLGVNKQGENFRKTVSPLGFTNSMGIYLDFHFAIDIITDLAAILLECKVNDSVDLHDLEPFDTDSRRVMIVAAPQDYELLNKALSDFSENPLEYDLSELAPQEDMLEMAEICESLRQELLS</sequence>
<dbReference type="InterPro" id="IPR028276">
    <property type="entry name" value="Imm68"/>
</dbReference>
<dbReference type="AlphaFoldDB" id="A0A223AQP0"/>
<accession>A0A223AQP0</accession>
<dbReference type="RefSeq" id="WP_094233472.1">
    <property type="nucleotide sequence ID" value="NZ_CP016199.1"/>
</dbReference>
<organism evidence="1 2">
    <name type="scientific">Mogibacterium pumilum</name>
    <dbReference type="NCBI Taxonomy" id="86332"/>
    <lineage>
        <taxon>Bacteria</taxon>
        <taxon>Bacillati</taxon>
        <taxon>Bacillota</taxon>
        <taxon>Clostridia</taxon>
        <taxon>Peptostreptococcales</taxon>
        <taxon>Anaerovoracaceae</taxon>
        <taxon>Mogibacterium</taxon>
    </lineage>
</organism>
<dbReference type="OrthoDB" id="4827574at2"/>
<evidence type="ECO:0000313" key="2">
    <source>
        <dbReference type="Proteomes" id="UP000214689"/>
    </source>
</evidence>
<reference evidence="2" key="1">
    <citation type="submission" date="2016-05" db="EMBL/GenBank/DDBJ databases">
        <authorList>
            <person name="Holder M.E."/>
            <person name="Ajami N.J."/>
            <person name="Petrosino J.F."/>
        </authorList>
    </citation>
    <scope>NUCLEOTIDE SEQUENCE [LARGE SCALE GENOMIC DNA]</scope>
    <source>
        <strain evidence="2">ATCC 700696</strain>
    </source>
</reference>
<proteinExistence type="predicted"/>
<protein>
    <recommendedName>
        <fullName evidence="3">Immunity protein 68</fullName>
    </recommendedName>
</protein>
<dbReference type="EMBL" id="CP016199">
    <property type="protein sequence ID" value="ASS37252.1"/>
    <property type="molecule type" value="Genomic_DNA"/>
</dbReference>
<keyword evidence="2" id="KW-1185">Reference proteome</keyword>
<evidence type="ECO:0000313" key="1">
    <source>
        <dbReference type="EMBL" id="ASS37252.1"/>
    </source>
</evidence>
<dbReference type="Pfam" id="PF15583">
    <property type="entry name" value="Imm68"/>
    <property type="match status" value="1"/>
</dbReference>
<evidence type="ECO:0008006" key="3">
    <source>
        <dbReference type="Google" id="ProtNLM"/>
    </source>
</evidence>
<dbReference type="Proteomes" id="UP000214689">
    <property type="component" value="Chromosome"/>
</dbReference>
<name>A0A223AQP0_9FIRM</name>